<evidence type="ECO:0000313" key="2">
    <source>
        <dbReference type="Proteomes" id="UP000198426"/>
    </source>
</evidence>
<protein>
    <recommendedName>
        <fullName evidence="3">Pilus assembly protein PilP</fullName>
    </recommendedName>
</protein>
<dbReference type="OrthoDB" id="7860232at2"/>
<dbReference type="Gene3D" id="2.30.30.830">
    <property type="match status" value="1"/>
</dbReference>
<dbReference type="AlphaFoldDB" id="A0A239HK34"/>
<organism evidence="1 2">
    <name type="scientific">Tropicimonas sediminicola</name>
    <dbReference type="NCBI Taxonomy" id="1031541"/>
    <lineage>
        <taxon>Bacteria</taxon>
        <taxon>Pseudomonadati</taxon>
        <taxon>Pseudomonadota</taxon>
        <taxon>Alphaproteobacteria</taxon>
        <taxon>Rhodobacterales</taxon>
        <taxon>Roseobacteraceae</taxon>
        <taxon>Tropicimonas</taxon>
    </lineage>
</organism>
<accession>A0A239HK34</accession>
<gene>
    <name evidence="1" type="ORF">SAMN05421757_103453</name>
</gene>
<proteinExistence type="predicted"/>
<sequence>MSDNALVASAATRKNEISLNQLALIGVFGTETDRRALLRQSSGRIVRVQPGQRIGGATIVGIGASELILQSGSGTRKLEMPSG</sequence>
<name>A0A239HK34_9RHOB</name>
<keyword evidence="2" id="KW-1185">Reference proteome</keyword>
<dbReference type="RefSeq" id="WP_089233028.1">
    <property type="nucleotide sequence ID" value="NZ_FZOY01000003.1"/>
</dbReference>
<dbReference type="Proteomes" id="UP000198426">
    <property type="component" value="Unassembled WGS sequence"/>
</dbReference>
<dbReference type="EMBL" id="FZOY01000003">
    <property type="protein sequence ID" value="SNS81515.1"/>
    <property type="molecule type" value="Genomic_DNA"/>
</dbReference>
<evidence type="ECO:0000313" key="1">
    <source>
        <dbReference type="EMBL" id="SNS81515.1"/>
    </source>
</evidence>
<evidence type="ECO:0008006" key="3">
    <source>
        <dbReference type="Google" id="ProtNLM"/>
    </source>
</evidence>
<reference evidence="1 2" key="1">
    <citation type="submission" date="2017-06" db="EMBL/GenBank/DDBJ databases">
        <authorList>
            <person name="Kim H.J."/>
            <person name="Triplett B.A."/>
        </authorList>
    </citation>
    <scope>NUCLEOTIDE SEQUENCE [LARGE SCALE GENOMIC DNA]</scope>
    <source>
        <strain evidence="1 2">DSM 29339</strain>
    </source>
</reference>